<name>A0ACA8QZ54_9BACT</name>
<protein>
    <submittedName>
        <fullName evidence="1">Uncharacterized protein</fullName>
    </submittedName>
</protein>
<accession>A0ACA8QZ54</accession>
<organism evidence="1 2">
    <name type="scientific">Alistipes onderdonkii subsp. vulgaris</name>
    <dbReference type="NCBI Taxonomy" id="2585117"/>
    <lineage>
        <taxon>Bacteria</taxon>
        <taxon>Pseudomonadati</taxon>
        <taxon>Bacteroidota</taxon>
        <taxon>Bacteroidia</taxon>
        <taxon>Bacteroidales</taxon>
        <taxon>Rikenellaceae</taxon>
        <taxon>Alistipes</taxon>
    </lineage>
</organism>
<gene>
    <name evidence="1" type="ORF">A5CPYCFAH4_21430</name>
</gene>
<dbReference type="Proteomes" id="UP000317465">
    <property type="component" value="Chromosome"/>
</dbReference>
<proteinExistence type="predicted"/>
<reference evidence="1 2" key="1">
    <citation type="journal article" date="2020" name="Int. J. Syst. Evol. Microbiol.">
        <title>Alistipes communis sp. nov., Alistipes dispar sp. nov. and Alistipes onderdonkii subsp. vulgaris subsp. nov., isolated from human faeces, and creation of Alistipes onderdonkii subsp. onderdonkii subsp. nov.</title>
        <authorList>
            <person name="Sakamoto M."/>
            <person name="Ikeyama N."/>
            <person name="Ogata Y."/>
            <person name="Suda W."/>
            <person name="Iino T."/>
            <person name="Hattori M."/>
            <person name="Ohkuma M."/>
        </authorList>
    </citation>
    <scope>NUCLEOTIDE SEQUENCE [LARGE SCALE GENOMIC DNA]</scope>
    <source>
        <strain evidence="1 2">5CPYCFAH4</strain>
    </source>
</reference>
<evidence type="ECO:0000313" key="1">
    <source>
        <dbReference type="EMBL" id="BBL09919.1"/>
    </source>
</evidence>
<evidence type="ECO:0000313" key="2">
    <source>
        <dbReference type="Proteomes" id="UP000317465"/>
    </source>
</evidence>
<sequence>MRSLFKASSGSDAPVVGASSSEKSLLRFKRLFFKPIDYESRATLYVNRTTKQKILEIVAKTGNSQLTATAYVENILQHHLATFRNAINQLHREQNDHNIV</sequence>
<keyword evidence="2" id="KW-1185">Reference proteome</keyword>
<dbReference type="EMBL" id="AP019737">
    <property type="protein sequence ID" value="BBL09919.1"/>
    <property type="molecule type" value="Genomic_DNA"/>
</dbReference>